<proteinExistence type="predicted"/>
<evidence type="ECO:0000256" key="9">
    <source>
        <dbReference type="SAM" id="MobiDB-lite"/>
    </source>
</evidence>
<keyword evidence="5 7" id="KW-0129">CBS domain</keyword>
<dbReference type="AlphaFoldDB" id="A0A271J6J3"/>
<dbReference type="InterPro" id="IPR000644">
    <property type="entry name" value="CBS_dom"/>
</dbReference>
<dbReference type="SUPFAM" id="SSF54631">
    <property type="entry name" value="CBS-domain pair"/>
    <property type="match status" value="1"/>
</dbReference>
<feature type="domain" description="CNNM transmembrane" evidence="12">
    <location>
        <begin position="1"/>
        <end position="187"/>
    </location>
</feature>
<reference evidence="13 14" key="1">
    <citation type="submission" date="2016-11" db="EMBL/GenBank/DDBJ databases">
        <title>Study of marine rhodopsin-containing bacteria.</title>
        <authorList>
            <person name="Yoshizawa S."/>
            <person name="Kumagai Y."/>
            <person name="Kogure K."/>
        </authorList>
    </citation>
    <scope>NUCLEOTIDE SEQUENCE [LARGE SCALE GENOMIC DNA]</scope>
    <source>
        <strain evidence="13 14">SAORIC-28</strain>
    </source>
</reference>
<dbReference type="Pfam" id="PF01595">
    <property type="entry name" value="CNNM"/>
    <property type="match status" value="1"/>
</dbReference>
<dbReference type="GO" id="GO:0005886">
    <property type="term" value="C:plasma membrane"/>
    <property type="evidence" value="ECO:0007669"/>
    <property type="project" value="TreeGrafter"/>
</dbReference>
<evidence type="ECO:0000256" key="1">
    <source>
        <dbReference type="ARBA" id="ARBA00004141"/>
    </source>
</evidence>
<dbReference type="Gene3D" id="3.10.580.10">
    <property type="entry name" value="CBS-domain"/>
    <property type="match status" value="1"/>
</dbReference>
<keyword evidence="14" id="KW-1185">Reference proteome</keyword>
<feature type="region of interest" description="Disordered" evidence="9">
    <location>
        <begin position="369"/>
        <end position="402"/>
    </location>
</feature>
<dbReference type="InterPro" id="IPR044751">
    <property type="entry name" value="Ion_transp-like_CBS"/>
</dbReference>
<organism evidence="13 14">
    <name type="scientific">Rubrivirga marina</name>
    <dbReference type="NCBI Taxonomy" id="1196024"/>
    <lineage>
        <taxon>Bacteria</taxon>
        <taxon>Pseudomonadati</taxon>
        <taxon>Rhodothermota</taxon>
        <taxon>Rhodothermia</taxon>
        <taxon>Rhodothermales</taxon>
        <taxon>Rubricoccaceae</taxon>
        <taxon>Rubrivirga</taxon>
    </lineage>
</organism>
<evidence type="ECO:0000256" key="7">
    <source>
        <dbReference type="PROSITE-ProRule" id="PRU00703"/>
    </source>
</evidence>
<keyword evidence="2 8" id="KW-0812">Transmembrane</keyword>
<feature type="transmembrane region" description="Helical" evidence="10">
    <location>
        <begin position="59"/>
        <end position="82"/>
    </location>
</feature>
<evidence type="ECO:0000256" key="10">
    <source>
        <dbReference type="SAM" id="Phobius"/>
    </source>
</evidence>
<evidence type="ECO:0000256" key="5">
    <source>
        <dbReference type="ARBA" id="ARBA00023122"/>
    </source>
</evidence>
<dbReference type="Proteomes" id="UP000216339">
    <property type="component" value="Unassembled WGS sequence"/>
</dbReference>
<dbReference type="CDD" id="cd04590">
    <property type="entry name" value="CBS_pair_CorC_HlyC_assoc"/>
    <property type="match status" value="1"/>
</dbReference>
<dbReference type="PANTHER" id="PTHR22777">
    <property type="entry name" value="HEMOLYSIN-RELATED"/>
    <property type="match status" value="1"/>
</dbReference>
<feature type="domain" description="CBS" evidence="11">
    <location>
        <begin position="269"/>
        <end position="327"/>
    </location>
</feature>
<evidence type="ECO:0000259" key="11">
    <source>
        <dbReference type="PROSITE" id="PS51371"/>
    </source>
</evidence>
<dbReference type="PROSITE" id="PS51846">
    <property type="entry name" value="CNNM"/>
    <property type="match status" value="1"/>
</dbReference>
<protein>
    <submittedName>
        <fullName evidence="13">Hemolysin</fullName>
    </submittedName>
</protein>
<sequence length="402" mass="43084">MTLLVVFVVLAIGVSFLCSVMEAVLLSVTPAYVGAKEETAPATAARLKALKADIDKPLAAILTLNTIAHTVGATGAGAQAAAIWADQNVWIVSAVTLFSILLTLGILVLSEIIPKTIGAVYWRGLAPLVARLLGPIIAALQITGLIWLSKAIARLLSRGKKESAVSRAELAALAQIGTEEGVFDETEGRILRSLFRFNELKTKDVMTPRTVLVAYPEHTPLREIANDGQPFSRLPLYEGSRDHVTGFVLRDDVLAAVADGRGDEPARVCARELLTVPDTLPLPDLFDRLLERREHIGLVVGEYGGTAGVVTVEDVVETLLGTEIVDEVDAEHDMQAAARRQWEERARRLGLVEGDPDETFDAIDQAARERQAAARHGITGGEPPTITRDDASGDGAEAEETA</sequence>
<accession>A0A271J6J3</accession>
<evidence type="ECO:0000256" key="6">
    <source>
        <dbReference type="ARBA" id="ARBA00023136"/>
    </source>
</evidence>
<dbReference type="OrthoDB" id="9798188at2"/>
<evidence type="ECO:0000256" key="4">
    <source>
        <dbReference type="ARBA" id="ARBA00022989"/>
    </source>
</evidence>
<keyword evidence="3" id="KW-0677">Repeat</keyword>
<keyword evidence="6 8" id="KW-0472">Membrane</keyword>
<comment type="caution">
    <text evidence="13">The sequence shown here is derived from an EMBL/GenBank/DDBJ whole genome shotgun (WGS) entry which is preliminary data.</text>
</comment>
<dbReference type="PANTHER" id="PTHR22777:SF4">
    <property type="entry name" value="UPF0053 PROTEIN SLL1254"/>
    <property type="match status" value="1"/>
</dbReference>
<keyword evidence="4 8" id="KW-1133">Transmembrane helix</keyword>
<name>A0A271J6J3_9BACT</name>
<dbReference type="InterPro" id="IPR002550">
    <property type="entry name" value="CNNM"/>
</dbReference>
<evidence type="ECO:0000256" key="3">
    <source>
        <dbReference type="ARBA" id="ARBA00022737"/>
    </source>
</evidence>
<evidence type="ECO:0000259" key="12">
    <source>
        <dbReference type="PROSITE" id="PS51846"/>
    </source>
</evidence>
<dbReference type="Pfam" id="PF00571">
    <property type="entry name" value="CBS"/>
    <property type="match status" value="1"/>
</dbReference>
<dbReference type="PROSITE" id="PS51371">
    <property type="entry name" value="CBS"/>
    <property type="match status" value="1"/>
</dbReference>
<dbReference type="InterPro" id="IPR046342">
    <property type="entry name" value="CBS_dom_sf"/>
</dbReference>
<evidence type="ECO:0000313" key="14">
    <source>
        <dbReference type="Proteomes" id="UP000216339"/>
    </source>
</evidence>
<feature type="transmembrane region" description="Helical" evidence="10">
    <location>
        <begin position="89"/>
        <end position="108"/>
    </location>
</feature>
<gene>
    <name evidence="13" type="ORF">BSZ37_19845</name>
</gene>
<feature type="transmembrane region" description="Helical" evidence="10">
    <location>
        <begin position="128"/>
        <end position="148"/>
    </location>
</feature>
<evidence type="ECO:0000256" key="8">
    <source>
        <dbReference type="PROSITE-ProRule" id="PRU01193"/>
    </source>
</evidence>
<evidence type="ECO:0000313" key="13">
    <source>
        <dbReference type="EMBL" id="PAP78877.1"/>
    </source>
</evidence>
<dbReference type="EMBL" id="MQWD01000001">
    <property type="protein sequence ID" value="PAP78877.1"/>
    <property type="molecule type" value="Genomic_DNA"/>
</dbReference>
<comment type="subcellular location">
    <subcellularLocation>
        <location evidence="1">Membrane</location>
        <topology evidence="1">Multi-pass membrane protein</topology>
    </subcellularLocation>
</comment>
<evidence type="ECO:0000256" key="2">
    <source>
        <dbReference type="ARBA" id="ARBA00022692"/>
    </source>
</evidence>